<dbReference type="EMBL" id="JAAAWO010000010">
    <property type="protein sequence ID" value="NDW16527.1"/>
    <property type="molecule type" value="Genomic_DNA"/>
</dbReference>
<dbReference type="AlphaFoldDB" id="A0A6N9TGR6"/>
<evidence type="ECO:0000313" key="3">
    <source>
        <dbReference type="Proteomes" id="UP000471381"/>
    </source>
</evidence>
<comment type="caution">
    <text evidence="2">The sequence shown here is derived from an EMBL/GenBank/DDBJ whole genome shotgun (WGS) entry which is preliminary data.</text>
</comment>
<keyword evidence="1" id="KW-0732">Signal</keyword>
<keyword evidence="3" id="KW-1185">Reference proteome</keyword>
<evidence type="ECO:0000256" key="1">
    <source>
        <dbReference type="SAM" id="SignalP"/>
    </source>
</evidence>
<evidence type="ECO:0008006" key="4">
    <source>
        <dbReference type="Google" id="ProtNLM"/>
    </source>
</evidence>
<reference evidence="2 3" key="1">
    <citation type="submission" date="2020-01" db="EMBL/GenBank/DDBJ databases">
        <title>Genomes of bacteria type strains.</title>
        <authorList>
            <person name="Chen J."/>
            <person name="Zhu S."/>
            <person name="Yang J."/>
        </authorList>
    </citation>
    <scope>NUCLEOTIDE SEQUENCE [LARGE SCALE GENOMIC DNA]</scope>
    <source>
        <strain evidence="2 3">LMG 24078</strain>
    </source>
</reference>
<protein>
    <recommendedName>
        <fullName evidence="4">Phosphate ABC transporter substrate-binding protein</fullName>
    </recommendedName>
</protein>
<accession>A0A6N9TGR6</accession>
<sequence length="151" mass="17249">MNLYRLRFIVIATILALESVNCFAYVAENVPSKIVVVTNHNNDVQVLDKKGLINLFMGKYSAFPNGKQATPIDVELDEKLKAQFYQALVGLPLARINAYWSRLRFSGRVKPPVIEQTVDDVKQRLEDDESALAYIYESNVTDNMKVVYRFD</sequence>
<dbReference type="RefSeq" id="WP_163107136.1">
    <property type="nucleotide sequence ID" value="NZ_JAAAWO010000010.1"/>
</dbReference>
<feature type="chain" id="PRO_5027029880" description="Phosphate ABC transporter substrate-binding protein" evidence="1">
    <location>
        <begin position="25"/>
        <end position="151"/>
    </location>
</feature>
<name>A0A6N9TGR6_9ALTE</name>
<dbReference type="Proteomes" id="UP000471381">
    <property type="component" value="Unassembled WGS sequence"/>
</dbReference>
<feature type="signal peptide" evidence="1">
    <location>
        <begin position="1"/>
        <end position="24"/>
    </location>
</feature>
<dbReference type="SUPFAM" id="SSF53850">
    <property type="entry name" value="Periplasmic binding protein-like II"/>
    <property type="match status" value="1"/>
</dbReference>
<evidence type="ECO:0000313" key="2">
    <source>
        <dbReference type="EMBL" id="NDW16527.1"/>
    </source>
</evidence>
<proteinExistence type="predicted"/>
<gene>
    <name evidence="2" type="ORF">GTQ48_13495</name>
</gene>
<organism evidence="2 3">
    <name type="scientific">Alteromonas genovensis</name>
    <dbReference type="NCBI Taxonomy" id="471225"/>
    <lineage>
        <taxon>Bacteria</taxon>
        <taxon>Pseudomonadati</taxon>
        <taxon>Pseudomonadota</taxon>
        <taxon>Gammaproteobacteria</taxon>
        <taxon>Alteromonadales</taxon>
        <taxon>Alteromonadaceae</taxon>
        <taxon>Alteromonas/Salinimonas group</taxon>
        <taxon>Alteromonas</taxon>
    </lineage>
</organism>